<gene>
    <name evidence="1" type="ORF">GCM10011309_11960</name>
</gene>
<evidence type="ECO:0008006" key="3">
    <source>
        <dbReference type="Google" id="ProtNLM"/>
    </source>
</evidence>
<dbReference type="EMBL" id="BMYV01000001">
    <property type="protein sequence ID" value="GGX63564.1"/>
    <property type="molecule type" value="Genomic_DNA"/>
</dbReference>
<evidence type="ECO:0000313" key="2">
    <source>
        <dbReference type="Proteomes" id="UP000600865"/>
    </source>
</evidence>
<keyword evidence="2" id="KW-1185">Reference proteome</keyword>
<organism evidence="1 2">
    <name type="scientific">Litorimonas cladophorae</name>
    <dbReference type="NCBI Taxonomy" id="1220491"/>
    <lineage>
        <taxon>Bacteria</taxon>
        <taxon>Pseudomonadati</taxon>
        <taxon>Pseudomonadota</taxon>
        <taxon>Alphaproteobacteria</taxon>
        <taxon>Maricaulales</taxon>
        <taxon>Robiginitomaculaceae</taxon>
    </lineage>
</organism>
<accession>A0A918NFN7</accession>
<dbReference type="Proteomes" id="UP000600865">
    <property type="component" value="Unassembled WGS sequence"/>
</dbReference>
<comment type="caution">
    <text evidence="1">The sequence shown here is derived from an EMBL/GenBank/DDBJ whole genome shotgun (WGS) entry which is preliminary data.</text>
</comment>
<proteinExistence type="predicted"/>
<sequence length="116" mass="12531">MSIARLISLATVLALTACQSVPKAQASRLSIAPDASQSQAIKLAVHKAMGRSDLDMDPGRLVDTSILIVRPIAVKDLTDRVPGTPTEFTLMRRGEMCYLLEAGGGRRIELPDLQCR</sequence>
<evidence type="ECO:0000313" key="1">
    <source>
        <dbReference type="EMBL" id="GGX63564.1"/>
    </source>
</evidence>
<protein>
    <recommendedName>
        <fullName evidence="3">Lipoprotein</fullName>
    </recommendedName>
</protein>
<reference evidence="1 2" key="1">
    <citation type="journal article" date="2014" name="Int. J. Syst. Evol. Microbiol.">
        <title>Complete genome sequence of Corynebacterium casei LMG S-19264T (=DSM 44701T), isolated from a smear-ripened cheese.</title>
        <authorList>
            <consortium name="US DOE Joint Genome Institute (JGI-PGF)"/>
            <person name="Walter F."/>
            <person name="Albersmeier A."/>
            <person name="Kalinowski J."/>
            <person name="Ruckert C."/>
        </authorList>
    </citation>
    <scope>NUCLEOTIDE SEQUENCE [LARGE SCALE GENOMIC DNA]</scope>
    <source>
        <strain evidence="1 2">KCTC 23968</strain>
    </source>
</reference>
<dbReference type="PROSITE" id="PS51257">
    <property type="entry name" value="PROKAR_LIPOPROTEIN"/>
    <property type="match status" value="1"/>
</dbReference>
<dbReference type="AlphaFoldDB" id="A0A918NFN7"/>
<dbReference type="RefSeq" id="WP_189582702.1">
    <property type="nucleotide sequence ID" value="NZ_BMYV01000001.1"/>
</dbReference>
<name>A0A918NFN7_9PROT</name>